<proteinExistence type="predicted"/>
<evidence type="ECO:0000313" key="1">
    <source>
        <dbReference type="EMBL" id="DAE04203.1"/>
    </source>
</evidence>
<protein>
    <submittedName>
        <fullName evidence="1">Uncharacterized protein</fullName>
    </submittedName>
</protein>
<accession>A0A8S5PCN3</accession>
<name>A0A8S5PCN3_9CAUD</name>
<organism evidence="1">
    <name type="scientific">Siphoviridae sp. ctmpG14</name>
    <dbReference type="NCBI Taxonomy" id="2825654"/>
    <lineage>
        <taxon>Viruses</taxon>
        <taxon>Duplodnaviria</taxon>
        <taxon>Heunggongvirae</taxon>
        <taxon>Uroviricota</taxon>
        <taxon>Caudoviricetes</taxon>
    </lineage>
</organism>
<dbReference type="EMBL" id="BK015384">
    <property type="protein sequence ID" value="DAE04203.1"/>
    <property type="molecule type" value="Genomic_DNA"/>
</dbReference>
<sequence length="119" mass="14036">MKRIDAYNAYAVNRDFRYVANALGFTGFNYDHEDDDFKTKLENDDELNDLFEQFEDIGSSQFLIYTCPKVKFYNRHEYDILAYLRTYGYDDSDNLQSIEDIMCSRVTAYVTGVLAEYGY</sequence>
<reference evidence="1" key="1">
    <citation type="journal article" date="2021" name="Proc. Natl. Acad. Sci. U.S.A.">
        <title>A Catalog of Tens of Thousands of Viruses from Human Metagenomes Reveals Hidden Associations with Chronic Diseases.</title>
        <authorList>
            <person name="Tisza M.J."/>
            <person name="Buck C.B."/>
        </authorList>
    </citation>
    <scope>NUCLEOTIDE SEQUENCE</scope>
    <source>
        <strain evidence="1">CtmpG14</strain>
    </source>
</reference>